<evidence type="ECO:0000313" key="2">
    <source>
        <dbReference type="Proteomes" id="UP001595973"/>
    </source>
</evidence>
<organism evidence="1 2">
    <name type="scientific">Seohaeicola nanhaiensis</name>
    <dbReference type="NCBI Taxonomy" id="1387282"/>
    <lineage>
        <taxon>Bacteria</taxon>
        <taxon>Pseudomonadati</taxon>
        <taxon>Pseudomonadota</taxon>
        <taxon>Alphaproteobacteria</taxon>
        <taxon>Rhodobacterales</taxon>
        <taxon>Roseobacteraceae</taxon>
        <taxon>Seohaeicola</taxon>
    </lineage>
</organism>
<dbReference type="Proteomes" id="UP001595973">
    <property type="component" value="Unassembled WGS sequence"/>
</dbReference>
<keyword evidence="2" id="KW-1185">Reference proteome</keyword>
<accession>A0ABV9KGV9</accession>
<evidence type="ECO:0000313" key="1">
    <source>
        <dbReference type="EMBL" id="MFC4669161.1"/>
    </source>
</evidence>
<name>A0ABV9KGV9_9RHOB</name>
<dbReference type="Pfam" id="PF22011">
    <property type="entry name" value="DUF6931"/>
    <property type="match status" value="1"/>
</dbReference>
<comment type="caution">
    <text evidence="1">The sequence shown here is derived from an EMBL/GenBank/DDBJ whole genome shotgun (WGS) entry which is preliminary data.</text>
</comment>
<gene>
    <name evidence="1" type="ORF">ACFO5X_11390</name>
</gene>
<proteinExistence type="predicted"/>
<reference evidence="2" key="1">
    <citation type="journal article" date="2019" name="Int. J. Syst. Evol. Microbiol.">
        <title>The Global Catalogue of Microorganisms (GCM) 10K type strain sequencing project: providing services to taxonomists for standard genome sequencing and annotation.</title>
        <authorList>
            <consortium name="The Broad Institute Genomics Platform"/>
            <consortium name="The Broad Institute Genome Sequencing Center for Infectious Disease"/>
            <person name="Wu L."/>
            <person name="Ma J."/>
        </authorList>
    </citation>
    <scope>NUCLEOTIDE SEQUENCE [LARGE SCALE GENOMIC DNA]</scope>
    <source>
        <strain evidence="2">CGMCC 4.7283</strain>
    </source>
</reference>
<dbReference type="EMBL" id="JBHSGI010000009">
    <property type="protein sequence ID" value="MFC4669161.1"/>
    <property type="molecule type" value="Genomic_DNA"/>
</dbReference>
<dbReference type="InterPro" id="IPR053855">
    <property type="entry name" value="DUF6931"/>
</dbReference>
<dbReference type="RefSeq" id="WP_380717572.1">
    <property type="nucleotide sequence ID" value="NZ_JBHSGI010000009.1"/>
</dbReference>
<protein>
    <submittedName>
        <fullName evidence="1">DUF6931 family protein</fullName>
    </submittedName>
</protein>
<sequence>MTDRFSNLTKIPDLPAARMLADANVKLKTPLDAPASAKAPVVLGELDSKDAWVDMLMLLGVILPARERTWWACLAARDYVGPKSDADPLPLTLAEAWVFKPTDDNRQQLRAAMDHAAAEDDTVHCARAALFGDGTLGPGDMREHAAPAGAAELSAFAMNMVALNKLSDRFEEHKTLLIDRALDIARGGNGRVGTKPQAKE</sequence>